<sequence>MTFASSFDPLSSEALANLGTHYPTLARSSPCHPLETDCHPFRITSEYAEIKDETPRAE</sequence>
<evidence type="ECO:0000313" key="2">
    <source>
        <dbReference type="Proteomes" id="UP000561459"/>
    </source>
</evidence>
<accession>A0A7W6BYL4</accession>
<comment type="caution">
    <text evidence="1">The sequence shown here is derived from an EMBL/GenBank/DDBJ whole genome shotgun (WGS) entry which is preliminary data.</text>
</comment>
<keyword evidence="2" id="KW-1185">Reference proteome</keyword>
<proteinExistence type="predicted"/>
<organism evidence="1 2">
    <name type="scientific">Novosphingobium fluoreni</name>
    <dbReference type="NCBI Taxonomy" id="1391222"/>
    <lineage>
        <taxon>Bacteria</taxon>
        <taxon>Pseudomonadati</taxon>
        <taxon>Pseudomonadota</taxon>
        <taxon>Alphaproteobacteria</taxon>
        <taxon>Sphingomonadales</taxon>
        <taxon>Sphingomonadaceae</taxon>
        <taxon>Novosphingobium</taxon>
    </lineage>
</organism>
<dbReference type="AlphaFoldDB" id="A0A7W6BYL4"/>
<name>A0A7W6BYL4_9SPHN</name>
<dbReference type="Proteomes" id="UP000561459">
    <property type="component" value="Unassembled WGS sequence"/>
</dbReference>
<protein>
    <submittedName>
        <fullName evidence="1">Uncharacterized protein</fullName>
    </submittedName>
</protein>
<gene>
    <name evidence="1" type="ORF">GGR39_001981</name>
</gene>
<dbReference type="EMBL" id="JACIDY010000004">
    <property type="protein sequence ID" value="MBB3940324.1"/>
    <property type="molecule type" value="Genomic_DNA"/>
</dbReference>
<evidence type="ECO:0000313" key="1">
    <source>
        <dbReference type="EMBL" id="MBB3940324.1"/>
    </source>
</evidence>
<reference evidence="1 2" key="1">
    <citation type="submission" date="2020-08" db="EMBL/GenBank/DDBJ databases">
        <title>Genomic Encyclopedia of Type Strains, Phase IV (KMG-IV): sequencing the most valuable type-strain genomes for metagenomic binning, comparative biology and taxonomic classification.</title>
        <authorList>
            <person name="Goeker M."/>
        </authorList>
    </citation>
    <scope>NUCLEOTIDE SEQUENCE [LARGE SCALE GENOMIC DNA]</scope>
    <source>
        <strain evidence="1 2">DSM 27568</strain>
    </source>
</reference>